<organism evidence="2">
    <name type="scientific">Gaeumannomyces tritici (strain R3-111a-1)</name>
    <name type="common">Wheat and barley take-all root rot fungus</name>
    <name type="synonym">Gaeumannomyces graminis var. tritici</name>
    <dbReference type="NCBI Taxonomy" id="644352"/>
    <lineage>
        <taxon>Eukaryota</taxon>
        <taxon>Fungi</taxon>
        <taxon>Dikarya</taxon>
        <taxon>Ascomycota</taxon>
        <taxon>Pezizomycotina</taxon>
        <taxon>Sordariomycetes</taxon>
        <taxon>Sordariomycetidae</taxon>
        <taxon>Magnaporthales</taxon>
        <taxon>Magnaporthaceae</taxon>
        <taxon>Gaeumannomyces</taxon>
    </lineage>
</organism>
<dbReference type="InterPro" id="IPR026893">
    <property type="entry name" value="Tyr/Ser_Pase_IphP-type"/>
</dbReference>
<dbReference type="InterPro" id="IPR000387">
    <property type="entry name" value="Tyr_Pase_dom"/>
</dbReference>
<dbReference type="InterPro" id="IPR029021">
    <property type="entry name" value="Prot-tyrosine_phosphatase-like"/>
</dbReference>
<reference evidence="3" key="5">
    <citation type="submission" date="2018-04" db="UniProtKB">
        <authorList>
            <consortium name="EnsemblFungi"/>
        </authorList>
    </citation>
    <scope>IDENTIFICATION</scope>
    <source>
        <strain evidence="3">R3-111a-1</strain>
    </source>
</reference>
<dbReference type="STRING" id="644352.J3PFA6"/>
<dbReference type="PANTHER" id="PTHR31126:SF73">
    <property type="entry name" value="TYROSINE SPECIFIC PROTEIN PHOSPHATASES DOMAIN-CONTAINING PROTEIN"/>
    <property type="match status" value="1"/>
</dbReference>
<dbReference type="PROSITE" id="PS00383">
    <property type="entry name" value="TYR_PHOSPHATASE_1"/>
    <property type="match status" value="1"/>
</dbReference>
<proteinExistence type="predicted"/>
<reference evidence="4" key="1">
    <citation type="submission" date="2010-07" db="EMBL/GenBank/DDBJ databases">
        <title>The genome sequence of Gaeumannomyces graminis var. tritici strain R3-111a-1.</title>
        <authorList>
            <consortium name="The Broad Institute Genome Sequencing Platform"/>
            <person name="Ma L.-J."/>
            <person name="Dead R."/>
            <person name="Young S."/>
            <person name="Zeng Q."/>
            <person name="Koehrsen M."/>
            <person name="Alvarado L."/>
            <person name="Berlin A."/>
            <person name="Chapman S.B."/>
            <person name="Chen Z."/>
            <person name="Freedman E."/>
            <person name="Gellesch M."/>
            <person name="Goldberg J."/>
            <person name="Griggs A."/>
            <person name="Gujja S."/>
            <person name="Heilman E.R."/>
            <person name="Heiman D."/>
            <person name="Hepburn T."/>
            <person name="Howarth C."/>
            <person name="Jen D."/>
            <person name="Larson L."/>
            <person name="Mehta T."/>
            <person name="Neiman D."/>
            <person name="Pearson M."/>
            <person name="Roberts A."/>
            <person name="Saif S."/>
            <person name="Shea T."/>
            <person name="Shenoy N."/>
            <person name="Sisk P."/>
            <person name="Stolte C."/>
            <person name="Sykes S."/>
            <person name="Walk T."/>
            <person name="White J."/>
            <person name="Yandava C."/>
            <person name="Haas B."/>
            <person name="Nusbaum C."/>
            <person name="Birren B."/>
        </authorList>
    </citation>
    <scope>NUCLEOTIDE SEQUENCE [LARGE SCALE GENOMIC DNA]</scope>
    <source>
        <strain evidence="4">R3-111a-1</strain>
    </source>
</reference>
<dbReference type="OrthoDB" id="449382at2759"/>
<dbReference type="eggNOG" id="ENOG502S0PE">
    <property type="taxonomic scope" value="Eukaryota"/>
</dbReference>
<gene>
    <name evidence="3" type="primary">20352643</name>
    <name evidence="2" type="ORF">GGTG_12185</name>
</gene>
<protein>
    <recommendedName>
        <fullName evidence="1">Tyrosine specific protein phosphatases domain-containing protein</fullName>
    </recommendedName>
</protein>
<keyword evidence="4" id="KW-1185">Reference proteome</keyword>
<accession>J3PFA6</accession>
<feature type="domain" description="Tyrosine specific protein phosphatases" evidence="1">
    <location>
        <begin position="154"/>
        <end position="182"/>
    </location>
</feature>
<dbReference type="Pfam" id="PF13350">
    <property type="entry name" value="Y_phosphatase3"/>
    <property type="match status" value="1"/>
</dbReference>
<evidence type="ECO:0000259" key="1">
    <source>
        <dbReference type="PROSITE" id="PS50056"/>
    </source>
</evidence>
<sequence>MPTPDQLAALALTDVREPILAADLLPALGSSPFVHVPGTFNTRDLGLVPSPSSSSTNQLRPGFAFRSGSLERLTPDGAALLAGRLGVRRIFDLRSQGERAAAPDPDVPGARNTWAPTEEKEATVELAAFVDGDGARGYADMYLDVLRVYRDPFRSVLEHIRDSPEEPFLFHCTAGRDRTGVLSGLIASLAGQDPALVELDYLLSRVGTEPAREMLLGFLMKGSGAATTDDPGLHNLASLRPGSWRAFLAAVDREHLPGDGGGGGGGDGGDGLRAYARDALGFSEEELRLIAYNLSSGWAPPPPPPANGA</sequence>
<dbReference type="Proteomes" id="UP000006039">
    <property type="component" value="Unassembled WGS sequence"/>
</dbReference>
<reference evidence="2" key="2">
    <citation type="submission" date="2010-07" db="EMBL/GenBank/DDBJ databases">
        <authorList>
            <consortium name="The Broad Institute Genome Sequencing Platform"/>
            <consortium name="Broad Institute Genome Sequencing Center for Infectious Disease"/>
            <person name="Ma L.-J."/>
            <person name="Dead R."/>
            <person name="Young S."/>
            <person name="Zeng Q."/>
            <person name="Koehrsen M."/>
            <person name="Alvarado L."/>
            <person name="Berlin A."/>
            <person name="Chapman S.B."/>
            <person name="Chen Z."/>
            <person name="Freedman E."/>
            <person name="Gellesch M."/>
            <person name="Goldberg J."/>
            <person name="Griggs A."/>
            <person name="Gujja S."/>
            <person name="Heilman E.R."/>
            <person name="Heiman D."/>
            <person name="Hepburn T."/>
            <person name="Howarth C."/>
            <person name="Jen D."/>
            <person name="Larson L."/>
            <person name="Mehta T."/>
            <person name="Neiman D."/>
            <person name="Pearson M."/>
            <person name="Roberts A."/>
            <person name="Saif S."/>
            <person name="Shea T."/>
            <person name="Shenoy N."/>
            <person name="Sisk P."/>
            <person name="Stolte C."/>
            <person name="Sykes S."/>
            <person name="Walk T."/>
            <person name="White J."/>
            <person name="Yandava C."/>
            <person name="Haas B."/>
            <person name="Nusbaum C."/>
            <person name="Birren B."/>
        </authorList>
    </citation>
    <scope>NUCLEOTIDE SEQUENCE</scope>
    <source>
        <strain evidence="2">R3-111a-1</strain>
    </source>
</reference>
<dbReference type="PANTHER" id="PTHR31126">
    <property type="entry name" value="TYROSINE-PROTEIN PHOSPHATASE"/>
    <property type="match status" value="1"/>
</dbReference>
<name>J3PFA6_GAET3</name>
<dbReference type="GO" id="GO:0004721">
    <property type="term" value="F:phosphoprotein phosphatase activity"/>
    <property type="evidence" value="ECO:0007669"/>
    <property type="project" value="InterPro"/>
</dbReference>
<dbReference type="EnsemblFungi" id="EJT70008">
    <property type="protein sequence ID" value="EJT70008"/>
    <property type="gene ID" value="GGTG_12185"/>
</dbReference>
<dbReference type="AlphaFoldDB" id="J3PFA6"/>
<dbReference type="RefSeq" id="XP_009228342.1">
    <property type="nucleotide sequence ID" value="XM_009230078.1"/>
</dbReference>
<evidence type="ECO:0000313" key="3">
    <source>
        <dbReference type="EnsemblFungi" id="EJT70008"/>
    </source>
</evidence>
<reference evidence="3" key="4">
    <citation type="journal article" date="2015" name="G3 (Bethesda)">
        <title>Genome sequences of three phytopathogenic species of the Magnaporthaceae family of fungi.</title>
        <authorList>
            <person name="Okagaki L.H."/>
            <person name="Nunes C.C."/>
            <person name="Sailsbery J."/>
            <person name="Clay B."/>
            <person name="Brown D."/>
            <person name="John T."/>
            <person name="Oh Y."/>
            <person name="Young N."/>
            <person name="Fitzgerald M."/>
            <person name="Haas B.J."/>
            <person name="Zeng Q."/>
            <person name="Young S."/>
            <person name="Adiconis X."/>
            <person name="Fan L."/>
            <person name="Levin J.Z."/>
            <person name="Mitchell T.K."/>
            <person name="Okubara P.A."/>
            <person name="Farman M.L."/>
            <person name="Kohn L.M."/>
            <person name="Birren B."/>
            <person name="Ma L.-J."/>
            <person name="Dean R.A."/>
        </authorList>
    </citation>
    <scope>NUCLEOTIDE SEQUENCE</scope>
    <source>
        <strain evidence="3">R3-111a-1</strain>
    </source>
</reference>
<dbReference type="GeneID" id="20352643"/>
<dbReference type="VEuPathDB" id="FungiDB:GGTG_12185"/>
<dbReference type="Gene3D" id="3.90.190.10">
    <property type="entry name" value="Protein tyrosine phosphatase superfamily"/>
    <property type="match status" value="1"/>
</dbReference>
<dbReference type="HOGENOM" id="CLU_057546_1_3_1"/>
<evidence type="ECO:0000313" key="2">
    <source>
        <dbReference type="EMBL" id="EJT70008.1"/>
    </source>
</evidence>
<dbReference type="PROSITE" id="PS50056">
    <property type="entry name" value="TYR_PHOSPHATASE_2"/>
    <property type="match status" value="1"/>
</dbReference>
<dbReference type="SUPFAM" id="SSF52799">
    <property type="entry name" value="(Phosphotyrosine protein) phosphatases II"/>
    <property type="match status" value="1"/>
</dbReference>
<reference evidence="2" key="3">
    <citation type="submission" date="2010-09" db="EMBL/GenBank/DDBJ databases">
        <title>Annotation of Gaeumannomyces graminis var. tritici R3-111a-1.</title>
        <authorList>
            <consortium name="The Broad Institute Genome Sequencing Platform"/>
            <person name="Ma L.-J."/>
            <person name="Dead R."/>
            <person name="Young S.K."/>
            <person name="Zeng Q."/>
            <person name="Gargeya S."/>
            <person name="Fitzgerald M."/>
            <person name="Haas B."/>
            <person name="Abouelleil A."/>
            <person name="Alvarado L."/>
            <person name="Arachchi H.M."/>
            <person name="Berlin A."/>
            <person name="Brown A."/>
            <person name="Chapman S.B."/>
            <person name="Chen Z."/>
            <person name="Dunbar C."/>
            <person name="Freedman E."/>
            <person name="Gearin G."/>
            <person name="Gellesch M."/>
            <person name="Goldberg J."/>
            <person name="Griggs A."/>
            <person name="Gujja S."/>
            <person name="Heiman D."/>
            <person name="Howarth C."/>
            <person name="Larson L."/>
            <person name="Lui A."/>
            <person name="MacDonald P.J.P."/>
            <person name="Mehta T."/>
            <person name="Montmayeur A."/>
            <person name="Murphy C."/>
            <person name="Neiman D."/>
            <person name="Pearson M."/>
            <person name="Priest M."/>
            <person name="Roberts A."/>
            <person name="Saif S."/>
            <person name="Shea T."/>
            <person name="Shenoy N."/>
            <person name="Sisk P."/>
            <person name="Stolte C."/>
            <person name="Sykes S."/>
            <person name="Yandava C."/>
            <person name="Wortman J."/>
            <person name="Nusbaum C."/>
            <person name="Birren B."/>
        </authorList>
    </citation>
    <scope>NUCLEOTIDE SEQUENCE</scope>
    <source>
        <strain evidence="2">R3-111a-1</strain>
    </source>
</reference>
<dbReference type="EMBL" id="GL385402">
    <property type="protein sequence ID" value="EJT70008.1"/>
    <property type="molecule type" value="Genomic_DNA"/>
</dbReference>
<evidence type="ECO:0000313" key="4">
    <source>
        <dbReference type="Proteomes" id="UP000006039"/>
    </source>
</evidence>
<dbReference type="InterPro" id="IPR016130">
    <property type="entry name" value="Tyr_Pase_AS"/>
</dbReference>